<dbReference type="Proteomes" id="UP001642540">
    <property type="component" value="Unassembled WGS sequence"/>
</dbReference>
<comment type="caution">
    <text evidence="2">The sequence shown here is derived from an EMBL/GenBank/DDBJ whole genome shotgun (WGS) entry which is preliminary data.</text>
</comment>
<sequence length="151" mass="17191">MIFKNPLLFMVLMVSAVRPSNEAPTEPLRDIPYGSWDVSIFATEVTFDEANNLCESHRAVLWNPSNLQQTEGVLRVFTDNFNVDTQMDFWTLSITREQDPPVGEGTVTHLNIENGTFTSNFAPITNRHDVACLKPQICYEKLCVKKKQVVR</sequence>
<reference evidence="2 3" key="1">
    <citation type="submission" date="2024-08" db="EMBL/GenBank/DDBJ databases">
        <authorList>
            <person name="Cucini C."/>
            <person name="Frati F."/>
        </authorList>
    </citation>
    <scope>NUCLEOTIDE SEQUENCE [LARGE SCALE GENOMIC DNA]</scope>
</reference>
<name>A0ABP1QCL5_9HEXA</name>
<protein>
    <recommendedName>
        <fullName evidence="4">C-type lectin domain-containing protein</fullName>
    </recommendedName>
</protein>
<evidence type="ECO:0008006" key="4">
    <source>
        <dbReference type="Google" id="ProtNLM"/>
    </source>
</evidence>
<dbReference type="InterPro" id="IPR016187">
    <property type="entry name" value="CTDL_fold"/>
</dbReference>
<accession>A0ABP1QCL5</accession>
<keyword evidence="3" id="KW-1185">Reference proteome</keyword>
<evidence type="ECO:0000313" key="2">
    <source>
        <dbReference type="EMBL" id="CAL8097962.1"/>
    </source>
</evidence>
<dbReference type="SUPFAM" id="SSF56436">
    <property type="entry name" value="C-type lectin-like"/>
    <property type="match status" value="1"/>
</dbReference>
<keyword evidence="1" id="KW-0732">Signal</keyword>
<feature type="chain" id="PRO_5047318390" description="C-type lectin domain-containing protein" evidence="1">
    <location>
        <begin position="23"/>
        <end position="151"/>
    </location>
</feature>
<proteinExistence type="predicted"/>
<dbReference type="EMBL" id="CAXLJM020000030">
    <property type="protein sequence ID" value="CAL8097962.1"/>
    <property type="molecule type" value="Genomic_DNA"/>
</dbReference>
<evidence type="ECO:0000256" key="1">
    <source>
        <dbReference type="SAM" id="SignalP"/>
    </source>
</evidence>
<evidence type="ECO:0000313" key="3">
    <source>
        <dbReference type="Proteomes" id="UP001642540"/>
    </source>
</evidence>
<feature type="signal peptide" evidence="1">
    <location>
        <begin position="1"/>
        <end position="22"/>
    </location>
</feature>
<gene>
    <name evidence="2" type="ORF">ODALV1_LOCUS9796</name>
</gene>
<organism evidence="2 3">
    <name type="scientific">Orchesella dallaii</name>
    <dbReference type="NCBI Taxonomy" id="48710"/>
    <lineage>
        <taxon>Eukaryota</taxon>
        <taxon>Metazoa</taxon>
        <taxon>Ecdysozoa</taxon>
        <taxon>Arthropoda</taxon>
        <taxon>Hexapoda</taxon>
        <taxon>Collembola</taxon>
        <taxon>Entomobryomorpha</taxon>
        <taxon>Entomobryoidea</taxon>
        <taxon>Orchesellidae</taxon>
        <taxon>Orchesellinae</taxon>
        <taxon>Orchesella</taxon>
    </lineage>
</organism>